<keyword evidence="2" id="KW-0539">Nucleus</keyword>
<dbReference type="GO" id="GO:0006281">
    <property type="term" value="P:DNA repair"/>
    <property type="evidence" value="ECO:0007669"/>
    <property type="project" value="TreeGrafter"/>
</dbReference>
<name>A0AAV4VYU6_CAEEX</name>
<reference evidence="4 5" key="1">
    <citation type="submission" date="2021-06" db="EMBL/GenBank/DDBJ databases">
        <title>Caerostris extrusa draft genome.</title>
        <authorList>
            <person name="Kono N."/>
            <person name="Arakawa K."/>
        </authorList>
    </citation>
    <scope>NUCLEOTIDE SEQUENCE [LARGE SCALE GENOMIC DNA]</scope>
</reference>
<proteinExistence type="predicted"/>
<keyword evidence="4" id="KW-0547">Nucleotide-binding</keyword>
<organism evidence="4 5">
    <name type="scientific">Caerostris extrusa</name>
    <name type="common">Bark spider</name>
    <name type="synonym">Caerostris bankana</name>
    <dbReference type="NCBI Taxonomy" id="172846"/>
    <lineage>
        <taxon>Eukaryota</taxon>
        <taxon>Metazoa</taxon>
        <taxon>Ecdysozoa</taxon>
        <taxon>Arthropoda</taxon>
        <taxon>Chelicerata</taxon>
        <taxon>Arachnida</taxon>
        <taxon>Araneae</taxon>
        <taxon>Araneomorphae</taxon>
        <taxon>Entelegynae</taxon>
        <taxon>Araneoidea</taxon>
        <taxon>Araneidae</taxon>
        <taxon>Caerostris</taxon>
    </lineage>
</organism>
<evidence type="ECO:0000259" key="3">
    <source>
        <dbReference type="PROSITE" id="PS51204"/>
    </source>
</evidence>
<dbReference type="GO" id="GO:0035267">
    <property type="term" value="C:NuA4 histone acetyltransferase complex"/>
    <property type="evidence" value="ECO:0007669"/>
    <property type="project" value="TreeGrafter"/>
</dbReference>
<keyword evidence="4" id="KW-0378">Hydrolase</keyword>
<dbReference type="PANTHER" id="PTHR46459">
    <property type="entry name" value="E1A-BINDING PROTEIN P400-RELATED"/>
    <property type="match status" value="1"/>
</dbReference>
<sequence>MTPKSPISHNQLKTGVKRQLLATSPVRTTVVTVNMSDFMSHMSNVNKVIYCLSSNESQASSIIPGSPKAKRIKLEKDVASNRDLINQYVAWRKKLKPELLQYLKANRLEVSDDINIITDILTQSTPLCIGNPSLFSLALPIDSSSSQSLSCSSQSQTFRTIALPTSSQQLVNASPVILSTIAKILDSLLHLSNILQKEAYVMQKISEMRKEGLWSSKRLPKVAEGPRSKKAHWDYLLEEMVWLATDFAQERKWKKAAAKRFCL</sequence>
<dbReference type="PANTHER" id="PTHR46459:SF1">
    <property type="entry name" value="E1A-BINDING PROTEIN P400"/>
    <property type="match status" value="1"/>
</dbReference>
<comment type="subcellular location">
    <subcellularLocation>
        <location evidence="1">Nucleus</location>
    </subcellularLocation>
</comment>
<dbReference type="Pfam" id="PF07529">
    <property type="entry name" value="HSA"/>
    <property type="match status" value="1"/>
</dbReference>
<accession>A0AAV4VYU6</accession>
<keyword evidence="4" id="KW-0067">ATP-binding</keyword>
<dbReference type="GO" id="GO:0000812">
    <property type="term" value="C:Swr1 complex"/>
    <property type="evidence" value="ECO:0007669"/>
    <property type="project" value="TreeGrafter"/>
</dbReference>
<gene>
    <name evidence="4" type="primary">dom</name>
    <name evidence="4" type="ORF">CEXT_716511</name>
</gene>
<evidence type="ECO:0000313" key="4">
    <source>
        <dbReference type="EMBL" id="GIY74879.1"/>
    </source>
</evidence>
<dbReference type="Proteomes" id="UP001054945">
    <property type="component" value="Unassembled WGS sequence"/>
</dbReference>
<keyword evidence="5" id="KW-1185">Reference proteome</keyword>
<dbReference type="GO" id="GO:0003682">
    <property type="term" value="F:chromatin binding"/>
    <property type="evidence" value="ECO:0007669"/>
    <property type="project" value="TreeGrafter"/>
</dbReference>
<evidence type="ECO:0000256" key="2">
    <source>
        <dbReference type="ARBA" id="ARBA00023242"/>
    </source>
</evidence>
<keyword evidence="4" id="KW-0347">Helicase</keyword>
<dbReference type="InterPro" id="IPR014012">
    <property type="entry name" value="HSA_dom"/>
</dbReference>
<dbReference type="AlphaFoldDB" id="A0AAV4VYU6"/>
<dbReference type="GO" id="GO:0004386">
    <property type="term" value="F:helicase activity"/>
    <property type="evidence" value="ECO:0007669"/>
    <property type="project" value="UniProtKB-KW"/>
</dbReference>
<comment type="caution">
    <text evidence="4">The sequence shown here is derived from an EMBL/GenBank/DDBJ whole genome shotgun (WGS) entry which is preliminary data.</text>
</comment>
<dbReference type="EMBL" id="BPLR01015269">
    <property type="protein sequence ID" value="GIY74879.1"/>
    <property type="molecule type" value="Genomic_DNA"/>
</dbReference>
<dbReference type="PROSITE" id="PS51204">
    <property type="entry name" value="HSA"/>
    <property type="match status" value="1"/>
</dbReference>
<evidence type="ECO:0000313" key="5">
    <source>
        <dbReference type="Proteomes" id="UP001054945"/>
    </source>
</evidence>
<protein>
    <submittedName>
        <fullName evidence="4">Helicase domino</fullName>
    </submittedName>
</protein>
<evidence type="ECO:0000256" key="1">
    <source>
        <dbReference type="ARBA" id="ARBA00004123"/>
    </source>
</evidence>
<feature type="domain" description="HSA" evidence="3">
    <location>
        <begin position="220"/>
        <end position="263"/>
    </location>
</feature>